<dbReference type="InterPro" id="IPR045324">
    <property type="entry name" value="Small_multidrug_res"/>
</dbReference>
<evidence type="ECO:0000313" key="8">
    <source>
        <dbReference type="EMBL" id="GAA0945106.1"/>
    </source>
</evidence>
<comment type="caution">
    <text evidence="8">The sequence shown here is derived from an EMBL/GenBank/DDBJ whole genome shotgun (WGS) entry which is preliminary data.</text>
</comment>
<evidence type="ECO:0000256" key="3">
    <source>
        <dbReference type="ARBA" id="ARBA00022692"/>
    </source>
</evidence>
<dbReference type="InterPro" id="IPR000390">
    <property type="entry name" value="Small_drug/metabolite_transptr"/>
</dbReference>
<dbReference type="RefSeq" id="WP_343953461.1">
    <property type="nucleotide sequence ID" value="NZ_BAAAHQ010000037.1"/>
</dbReference>
<feature type="transmembrane region" description="Helical" evidence="7">
    <location>
        <begin position="84"/>
        <end position="103"/>
    </location>
</feature>
<evidence type="ECO:0000256" key="7">
    <source>
        <dbReference type="SAM" id="Phobius"/>
    </source>
</evidence>
<dbReference type="SUPFAM" id="SSF103481">
    <property type="entry name" value="Multidrug resistance efflux transporter EmrE"/>
    <property type="match status" value="1"/>
</dbReference>
<keyword evidence="4 7" id="KW-1133">Transmembrane helix</keyword>
<evidence type="ECO:0000256" key="2">
    <source>
        <dbReference type="ARBA" id="ARBA00022475"/>
    </source>
</evidence>
<dbReference type="Gene3D" id="1.10.3730.20">
    <property type="match status" value="1"/>
</dbReference>
<dbReference type="Proteomes" id="UP001501578">
    <property type="component" value="Unassembled WGS sequence"/>
</dbReference>
<evidence type="ECO:0000256" key="4">
    <source>
        <dbReference type="ARBA" id="ARBA00022989"/>
    </source>
</evidence>
<dbReference type="PANTHER" id="PTHR30561">
    <property type="entry name" value="SMR FAMILY PROTON-DEPENDENT DRUG EFFLUX TRANSPORTER SUGE"/>
    <property type="match status" value="1"/>
</dbReference>
<dbReference type="InterPro" id="IPR037185">
    <property type="entry name" value="EmrE-like"/>
</dbReference>
<keyword evidence="2" id="KW-1003">Cell membrane</keyword>
<proteinExistence type="inferred from homology"/>
<evidence type="ECO:0000256" key="6">
    <source>
        <dbReference type="RuleBase" id="RU003942"/>
    </source>
</evidence>
<gene>
    <name evidence="8" type="ORF">GCM10009560_59810</name>
</gene>
<dbReference type="PANTHER" id="PTHR30561:SF21">
    <property type="entry name" value="MOLECULAR CHAPERONE"/>
    <property type="match status" value="1"/>
</dbReference>
<sequence length="107" mass="11108">MAWIILVLAGVLEVVMALSLKLSNGLSHVWWTVSFLAFAVASFGLLSYALKSLEVGTAYAVWTGIGAVGTAVLGMIWMGDDVSFARIASIALIVMGVIGLNLAGAAH</sequence>
<protein>
    <submittedName>
        <fullName evidence="8">Multidrug efflux SMR transporter</fullName>
    </submittedName>
</protein>
<keyword evidence="9" id="KW-1185">Reference proteome</keyword>
<keyword evidence="5 7" id="KW-0472">Membrane</keyword>
<accession>A0ABP4B2G3</accession>
<comment type="subcellular location">
    <subcellularLocation>
        <location evidence="1 6">Cell membrane</location>
        <topology evidence="1 6">Multi-pass membrane protein</topology>
    </subcellularLocation>
</comment>
<comment type="similarity">
    <text evidence="6">Belongs to the drug/metabolite transporter (DMT) superfamily. Small multidrug resistance (SMR) (TC 2.A.7.1) family.</text>
</comment>
<evidence type="ECO:0000256" key="1">
    <source>
        <dbReference type="ARBA" id="ARBA00004651"/>
    </source>
</evidence>
<keyword evidence="3 6" id="KW-0812">Transmembrane</keyword>
<organism evidence="8 9">
    <name type="scientific">Nonomuraea longicatena</name>
    <dbReference type="NCBI Taxonomy" id="83682"/>
    <lineage>
        <taxon>Bacteria</taxon>
        <taxon>Bacillati</taxon>
        <taxon>Actinomycetota</taxon>
        <taxon>Actinomycetes</taxon>
        <taxon>Streptosporangiales</taxon>
        <taxon>Streptosporangiaceae</taxon>
        <taxon>Nonomuraea</taxon>
    </lineage>
</organism>
<feature type="transmembrane region" description="Helical" evidence="7">
    <location>
        <begin position="57"/>
        <end position="78"/>
    </location>
</feature>
<feature type="transmembrane region" description="Helical" evidence="7">
    <location>
        <begin position="27"/>
        <end position="50"/>
    </location>
</feature>
<evidence type="ECO:0000256" key="5">
    <source>
        <dbReference type="ARBA" id="ARBA00023136"/>
    </source>
</evidence>
<reference evidence="9" key="1">
    <citation type="journal article" date="2019" name="Int. J. Syst. Evol. Microbiol.">
        <title>The Global Catalogue of Microorganisms (GCM) 10K type strain sequencing project: providing services to taxonomists for standard genome sequencing and annotation.</title>
        <authorList>
            <consortium name="The Broad Institute Genomics Platform"/>
            <consortium name="The Broad Institute Genome Sequencing Center for Infectious Disease"/>
            <person name="Wu L."/>
            <person name="Ma J."/>
        </authorList>
    </citation>
    <scope>NUCLEOTIDE SEQUENCE [LARGE SCALE GENOMIC DNA]</scope>
    <source>
        <strain evidence="9">JCM 11136</strain>
    </source>
</reference>
<dbReference type="Pfam" id="PF00893">
    <property type="entry name" value="Multi_Drug_Res"/>
    <property type="match status" value="1"/>
</dbReference>
<evidence type="ECO:0000313" key="9">
    <source>
        <dbReference type="Proteomes" id="UP001501578"/>
    </source>
</evidence>
<dbReference type="EMBL" id="BAAAHQ010000037">
    <property type="protein sequence ID" value="GAA0945106.1"/>
    <property type="molecule type" value="Genomic_DNA"/>
</dbReference>
<name>A0ABP4B2G3_9ACTN</name>